<evidence type="ECO:0000313" key="1">
    <source>
        <dbReference type="EMBL" id="MDK9365941.1"/>
    </source>
</evidence>
<keyword evidence="2" id="KW-1185">Reference proteome</keyword>
<accession>A0AAP4LD16</accession>
<evidence type="ECO:0000313" key="2">
    <source>
        <dbReference type="Proteomes" id="UP001223214"/>
    </source>
</evidence>
<dbReference type="EMBL" id="JASSOM010000088">
    <property type="protein sequence ID" value="MDK9365941.1"/>
    <property type="molecule type" value="Genomic_DNA"/>
</dbReference>
<proteinExistence type="predicted"/>
<sequence>MTRIHQLIRKHLNIGKTSVQDEITVVSLAYILKVASAKDLNAVVLRYTSQNALAYRTSLNHHYVIKNIKFWLWYCIYSGFNEEEADEASDNFDIRPKDFPLYHLLKRSQYWKAIKKLSVSQKDGKLRYRAWQSLTKFEGIIQKVLKEQETYLKKYIHKKLKFLTFSGYSDVEDIYFELQYAGVMGLYKMYPMFDSRLHLTNIYKRSIQNFGCNQIKHHTTQGRSVLDRQADGTFQSRKVSLDSLMSVDSTVEGDYSLSGEDEDTNALSYEDVNNKLAVRKALAKVTNKEKRLLVLLKGNYDKGFSSYLHKNGHSDSDELFDKMLKSGIHKYVNLAAKYLKMSIYDAHSCLIKLRTVVQ</sequence>
<protein>
    <submittedName>
        <fullName evidence="1">Uncharacterized protein</fullName>
    </submittedName>
</protein>
<dbReference type="RefSeq" id="WP_285148959.1">
    <property type="nucleotide sequence ID" value="NZ_JASSOM010000088.1"/>
</dbReference>
<dbReference type="AlphaFoldDB" id="A0AAP4LD16"/>
<comment type="caution">
    <text evidence="1">The sequence shown here is derived from an EMBL/GenBank/DDBJ whole genome shotgun (WGS) entry which is preliminary data.</text>
</comment>
<reference evidence="1 2" key="1">
    <citation type="submission" date="2023-06" db="EMBL/GenBank/DDBJ databases">
        <title>Identification and characterization of antibiotic-resistant Gram-negative bacteria.</title>
        <authorList>
            <person name="Cho G.-S."/>
            <person name="Lee J."/>
            <person name="Tai E."/>
            <person name="Jeong S."/>
            <person name="Kim I."/>
            <person name="Kim B.-E."/>
            <person name="Jeong M.-I."/>
            <person name="Oh K.-K."/>
            <person name="Franz C.M.A.P."/>
        </authorList>
    </citation>
    <scope>NUCLEOTIDE SEQUENCE [LARGE SCALE GENOMIC DNA]</scope>
    <source>
        <strain evidence="1 2">V106_12</strain>
    </source>
</reference>
<gene>
    <name evidence="1" type="ORF">QQF32_22355</name>
</gene>
<organism evidence="1 2">
    <name type="scientific">Lelliottia wanjuensis</name>
    <dbReference type="NCBI Taxonomy" id="3050585"/>
    <lineage>
        <taxon>Bacteria</taxon>
        <taxon>Pseudomonadati</taxon>
        <taxon>Pseudomonadota</taxon>
        <taxon>Gammaproteobacteria</taxon>
        <taxon>Enterobacterales</taxon>
        <taxon>Enterobacteriaceae</taxon>
        <taxon>Lelliottia</taxon>
    </lineage>
</organism>
<dbReference type="Proteomes" id="UP001223214">
    <property type="component" value="Unassembled WGS sequence"/>
</dbReference>
<name>A0AAP4LD16_9ENTR</name>